<keyword evidence="10" id="KW-0408">Iron</keyword>
<dbReference type="PRINTS" id="PR00463">
    <property type="entry name" value="EP450I"/>
</dbReference>
<evidence type="ECO:0000256" key="4">
    <source>
        <dbReference type="ARBA" id="ARBA00010617"/>
    </source>
</evidence>
<evidence type="ECO:0000256" key="7">
    <source>
        <dbReference type="ARBA" id="ARBA00022723"/>
    </source>
</evidence>
<dbReference type="PANTHER" id="PTHR46300:SF7">
    <property type="entry name" value="P450, PUTATIVE (EUROFUNG)-RELATED"/>
    <property type="match status" value="1"/>
</dbReference>
<dbReference type="GO" id="GO:0004497">
    <property type="term" value="F:monooxygenase activity"/>
    <property type="evidence" value="ECO:0007669"/>
    <property type="project" value="UniProtKB-KW"/>
</dbReference>
<dbReference type="CDD" id="cd11065">
    <property type="entry name" value="CYP64-like"/>
    <property type="match status" value="1"/>
</dbReference>
<dbReference type="GO" id="GO:0016705">
    <property type="term" value="F:oxidoreductase activity, acting on paired donors, with incorporation or reduction of molecular oxygen"/>
    <property type="evidence" value="ECO:0007669"/>
    <property type="project" value="InterPro"/>
</dbReference>
<evidence type="ECO:0000256" key="1">
    <source>
        <dbReference type="ARBA" id="ARBA00001971"/>
    </source>
</evidence>
<keyword evidence="9" id="KW-0560">Oxidoreductase</keyword>
<dbReference type="InterPro" id="IPR001128">
    <property type="entry name" value="Cyt_P450"/>
</dbReference>
<keyword evidence="8" id="KW-1133">Transmembrane helix</keyword>
<comment type="subcellular location">
    <subcellularLocation>
        <location evidence="2">Membrane</location>
        <topology evidence="2">Single-pass membrane protein</topology>
    </subcellularLocation>
</comment>
<dbReference type="GO" id="GO:0005506">
    <property type="term" value="F:iron ion binding"/>
    <property type="evidence" value="ECO:0007669"/>
    <property type="project" value="InterPro"/>
</dbReference>
<dbReference type="InterPro" id="IPR002401">
    <property type="entry name" value="Cyt_P450_E_grp-I"/>
</dbReference>
<evidence type="ECO:0000256" key="11">
    <source>
        <dbReference type="ARBA" id="ARBA00023033"/>
    </source>
</evidence>
<keyword evidence="6" id="KW-0812">Transmembrane</keyword>
<keyword evidence="12" id="KW-0472">Membrane</keyword>
<keyword evidence="11" id="KW-0503">Monooxygenase</keyword>
<dbReference type="EMBL" id="SEKV01001068">
    <property type="protein sequence ID" value="TFY51966.1"/>
    <property type="molecule type" value="Genomic_DNA"/>
</dbReference>
<evidence type="ECO:0000256" key="3">
    <source>
        <dbReference type="ARBA" id="ARBA00005179"/>
    </source>
</evidence>
<sequence length="394" mass="44597">MQLYHTGDIVYARFLTRDVLIINSAEAARELMEQRGAKYSGRPLFTYICDLGGFSWNTGFITNDDRWKRHRRWFQHSFQTKDLLDGYVPIQQRETRILYADLAREPSAFMDHLKRFSAAVMLEIGYGHTVTSIDDAHIRKVDSALAGLFAAGTPGSMLVDFFPILKYMPWWLPGAGWKRTAIRLRPDIDAMNLDPFRSVIKTMAAGSVKPSFAATLLEEAPIDEPISPTEEREMSGAAGVVYSAGTETTVSVLAVFVFAMVRHPAVFKKAQEEIDRVVGTGRLPQLDDREALPYLECVLKEVYRWGVPIPLSKFPCVAHQLTEEDDYNGYDIPKSATVIPNIWAMSRDDAIYEDPDDFKPERFFELEPDLAELRDPRKIVFGHGGGMLRFLGFA</sequence>
<keyword evidence="5" id="KW-0349">Heme</keyword>
<evidence type="ECO:0000313" key="13">
    <source>
        <dbReference type="EMBL" id="TFY51966.1"/>
    </source>
</evidence>
<dbReference type="InterPro" id="IPR050364">
    <property type="entry name" value="Cytochrome_P450_fung"/>
</dbReference>
<name>A0A4Y9XPD3_9APHY</name>
<dbReference type="InterPro" id="IPR036396">
    <property type="entry name" value="Cyt_P450_sf"/>
</dbReference>
<evidence type="ECO:0000256" key="9">
    <source>
        <dbReference type="ARBA" id="ARBA00023002"/>
    </source>
</evidence>
<comment type="pathway">
    <text evidence="3">Secondary metabolite biosynthesis.</text>
</comment>
<evidence type="ECO:0008006" key="15">
    <source>
        <dbReference type="Google" id="ProtNLM"/>
    </source>
</evidence>
<dbReference type="GO" id="GO:0016020">
    <property type="term" value="C:membrane"/>
    <property type="evidence" value="ECO:0007669"/>
    <property type="project" value="UniProtKB-SubCell"/>
</dbReference>
<reference evidence="13 14" key="1">
    <citation type="submission" date="2019-01" db="EMBL/GenBank/DDBJ databases">
        <title>Genome sequencing of the rare red list fungi Fomitopsis rosea.</title>
        <authorList>
            <person name="Buettner E."/>
            <person name="Kellner H."/>
        </authorList>
    </citation>
    <scope>NUCLEOTIDE SEQUENCE [LARGE SCALE GENOMIC DNA]</scope>
    <source>
        <strain evidence="13 14">DSM 105464</strain>
    </source>
</reference>
<dbReference type="GO" id="GO:0020037">
    <property type="term" value="F:heme binding"/>
    <property type="evidence" value="ECO:0007669"/>
    <property type="project" value="InterPro"/>
</dbReference>
<comment type="caution">
    <text evidence="13">The sequence shown here is derived from an EMBL/GenBank/DDBJ whole genome shotgun (WGS) entry which is preliminary data.</text>
</comment>
<evidence type="ECO:0000256" key="2">
    <source>
        <dbReference type="ARBA" id="ARBA00004167"/>
    </source>
</evidence>
<comment type="similarity">
    <text evidence="4">Belongs to the cytochrome P450 family.</text>
</comment>
<protein>
    <recommendedName>
        <fullName evidence="15">Cytochrome P450</fullName>
    </recommendedName>
</protein>
<dbReference type="SUPFAM" id="SSF48264">
    <property type="entry name" value="Cytochrome P450"/>
    <property type="match status" value="1"/>
</dbReference>
<gene>
    <name evidence="13" type="ORF">EVJ58_g10277</name>
</gene>
<accession>A0A4Y9XPD3</accession>
<organism evidence="13 14">
    <name type="scientific">Rhodofomes roseus</name>
    <dbReference type="NCBI Taxonomy" id="34475"/>
    <lineage>
        <taxon>Eukaryota</taxon>
        <taxon>Fungi</taxon>
        <taxon>Dikarya</taxon>
        <taxon>Basidiomycota</taxon>
        <taxon>Agaricomycotina</taxon>
        <taxon>Agaricomycetes</taxon>
        <taxon>Polyporales</taxon>
        <taxon>Rhodofomes</taxon>
    </lineage>
</organism>
<keyword evidence="7" id="KW-0479">Metal-binding</keyword>
<dbReference type="AlphaFoldDB" id="A0A4Y9XPD3"/>
<evidence type="ECO:0000256" key="10">
    <source>
        <dbReference type="ARBA" id="ARBA00023004"/>
    </source>
</evidence>
<dbReference type="PANTHER" id="PTHR46300">
    <property type="entry name" value="P450, PUTATIVE (EUROFUNG)-RELATED-RELATED"/>
    <property type="match status" value="1"/>
</dbReference>
<dbReference type="Proteomes" id="UP000298390">
    <property type="component" value="Unassembled WGS sequence"/>
</dbReference>
<dbReference type="STRING" id="34475.A0A4Y9XPD3"/>
<evidence type="ECO:0000256" key="6">
    <source>
        <dbReference type="ARBA" id="ARBA00022692"/>
    </source>
</evidence>
<proteinExistence type="inferred from homology"/>
<evidence type="ECO:0000256" key="12">
    <source>
        <dbReference type="ARBA" id="ARBA00023136"/>
    </source>
</evidence>
<dbReference type="Pfam" id="PF00067">
    <property type="entry name" value="p450"/>
    <property type="match status" value="1"/>
</dbReference>
<evidence type="ECO:0000313" key="14">
    <source>
        <dbReference type="Proteomes" id="UP000298390"/>
    </source>
</evidence>
<evidence type="ECO:0000256" key="8">
    <source>
        <dbReference type="ARBA" id="ARBA00022989"/>
    </source>
</evidence>
<comment type="cofactor">
    <cofactor evidence="1">
        <name>heme</name>
        <dbReference type="ChEBI" id="CHEBI:30413"/>
    </cofactor>
</comment>
<evidence type="ECO:0000256" key="5">
    <source>
        <dbReference type="ARBA" id="ARBA00022617"/>
    </source>
</evidence>
<dbReference type="Gene3D" id="1.10.630.10">
    <property type="entry name" value="Cytochrome P450"/>
    <property type="match status" value="1"/>
</dbReference>